<comment type="caution">
    <text evidence="2">The sequence shown here is derived from an EMBL/GenBank/DDBJ whole genome shotgun (WGS) entry which is preliminary data.</text>
</comment>
<dbReference type="STRING" id="519452.SAMN04488139_0673"/>
<feature type="signal peptide" evidence="1">
    <location>
        <begin position="1"/>
        <end position="24"/>
    </location>
</feature>
<sequence length="160" mass="18081">MSTLHTVVSKLTVISLLILLTACGAERQAPEQELRLQQVRDIDRQQLPSAGWTLSNSVIQLSFCRDRINTALLAEREELRRWRLVGEASVFPPGRDEGLQQLADLYMKHNVLLYQLSGNFGSQVYQLAYRPNEPEPNIFNAFAKIGRDSSICYSSLDAND</sequence>
<dbReference type="AlphaFoldDB" id="A0A432XL61"/>
<protein>
    <submittedName>
        <fullName evidence="2">Uncharacterized protein</fullName>
    </submittedName>
</protein>
<dbReference type="Proteomes" id="UP000286985">
    <property type="component" value="Unassembled WGS sequence"/>
</dbReference>
<dbReference type="RefSeq" id="WP_092837544.1">
    <property type="nucleotide sequence ID" value="NZ_FPCF01000001.1"/>
</dbReference>
<reference evidence="3" key="1">
    <citation type="journal article" date="2018" name="Front. Microbiol.">
        <title>Genome-Based Analysis Reveals the Taxonomy and Diversity of the Family Idiomarinaceae.</title>
        <authorList>
            <person name="Liu Y."/>
            <person name="Lai Q."/>
            <person name="Shao Z."/>
        </authorList>
    </citation>
    <scope>NUCLEOTIDE SEQUENCE [LARGE SCALE GENOMIC DNA]</scope>
    <source>
        <strain evidence="3">908033</strain>
    </source>
</reference>
<evidence type="ECO:0000256" key="1">
    <source>
        <dbReference type="SAM" id="SignalP"/>
    </source>
</evidence>
<gene>
    <name evidence="2" type="ORF">CWE24_02690</name>
</gene>
<organism evidence="2 3">
    <name type="scientific">Pseudidiomarina donghaiensis</name>
    <dbReference type="NCBI Taxonomy" id="519452"/>
    <lineage>
        <taxon>Bacteria</taxon>
        <taxon>Pseudomonadati</taxon>
        <taxon>Pseudomonadota</taxon>
        <taxon>Gammaproteobacteria</taxon>
        <taxon>Alteromonadales</taxon>
        <taxon>Idiomarinaceae</taxon>
        <taxon>Pseudidiomarina</taxon>
    </lineage>
</organism>
<keyword evidence="1" id="KW-0732">Signal</keyword>
<name>A0A432XL61_9GAMM</name>
<evidence type="ECO:0000313" key="2">
    <source>
        <dbReference type="EMBL" id="RUO49426.1"/>
    </source>
</evidence>
<evidence type="ECO:0000313" key="3">
    <source>
        <dbReference type="Proteomes" id="UP000286985"/>
    </source>
</evidence>
<proteinExistence type="predicted"/>
<dbReference type="EMBL" id="PIPU01000001">
    <property type="protein sequence ID" value="RUO49426.1"/>
    <property type="molecule type" value="Genomic_DNA"/>
</dbReference>
<dbReference type="OrthoDB" id="6237886at2"/>
<accession>A0A432XL61</accession>
<keyword evidence="3" id="KW-1185">Reference proteome</keyword>
<feature type="chain" id="PRO_5019493774" evidence="1">
    <location>
        <begin position="25"/>
        <end position="160"/>
    </location>
</feature>